<comment type="catalytic activity">
    <reaction evidence="1 7">
        <text>Cleavage of hydrophobic, N-terminal signal or leader sequences from secreted and periplasmic proteins.</text>
        <dbReference type="EC" id="3.4.21.89"/>
    </reaction>
</comment>
<dbReference type="PANTHER" id="PTHR43390">
    <property type="entry name" value="SIGNAL PEPTIDASE I"/>
    <property type="match status" value="1"/>
</dbReference>
<dbReference type="AlphaFoldDB" id="A0A401LFI7"/>
<comment type="caution">
    <text evidence="9">The sequence shown here is derived from an EMBL/GenBank/DDBJ whole genome shotgun (WGS) entry which is preliminary data.</text>
</comment>
<evidence type="ECO:0000256" key="4">
    <source>
        <dbReference type="ARBA" id="ARBA00013208"/>
    </source>
</evidence>
<evidence type="ECO:0000313" key="10">
    <source>
        <dbReference type="Proteomes" id="UP000287361"/>
    </source>
</evidence>
<accession>A0A401LFI7</accession>
<dbReference type="NCBIfam" id="TIGR02227">
    <property type="entry name" value="sigpep_I_bact"/>
    <property type="match status" value="1"/>
</dbReference>
<dbReference type="GO" id="GO:0005886">
    <property type="term" value="C:plasma membrane"/>
    <property type="evidence" value="ECO:0007669"/>
    <property type="project" value="UniProtKB-SubCell"/>
</dbReference>
<name>A0A401LFI7_9FIRM</name>
<gene>
    <name evidence="9" type="primary">sip3</name>
    <name evidence="9" type="ORF">KGMB03357_19540</name>
</gene>
<evidence type="ECO:0000256" key="6">
    <source>
        <dbReference type="PIRSR" id="PIRSR600223-1"/>
    </source>
</evidence>
<feature type="active site" evidence="6">
    <location>
        <position position="79"/>
    </location>
</feature>
<keyword evidence="7" id="KW-0812">Transmembrane</keyword>
<feature type="domain" description="Peptidase S26" evidence="8">
    <location>
        <begin position="6"/>
        <end position="158"/>
    </location>
</feature>
<feature type="active site" evidence="6">
    <location>
        <position position="35"/>
    </location>
</feature>
<evidence type="ECO:0000256" key="7">
    <source>
        <dbReference type="RuleBase" id="RU362042"/>
    </source>
</evidence>
<evidence type="ECO:0000256" key="3">
    <source>
        <dbReference type="ARBA" id="ARBA00009370"/>
    </source>
</evidence>
<dbReference type="SUPFAM" id="SSF51306">
    <property type="entry name" value="LexA/Signal peptidase"/>
    <property type="match status" value="1"/>
</dbReference>
<sequence>MNVHLQEWGKAILQAAVIIVILFFFCWPMRISGSSMESTMKDGEIVLMSRFATMQEKYETGDIVMFHYYDADGGKTVVKRIIATEGDHIRILADGGVEVNGARLQEEYIHGRTDGLVDMTVPRGTVFVMGDNRGESFDSRNMGAIPCEDLKGKVFFRLFPLGRIR</sequence>
<dbReference type="InterPro" id="IPR036286">
    <property type="entry name" value="LexA/Signal_pep-like_sf"/>
</dbReference>
<dbReference type="Pfam" id="PF10502">
    <property type="entry name" value="Peptidase_S26"/>
    <property type="match status" value="1"/>
</dbReference>
<dbReference type="PROSITE" id="PS00761">
    <property type="entry name" value="SPASE_I_3"/>
    <property type="match status" value="1"/>
</dbReference>
<dbReference type="InterPro" id="IPR019533">
    <property type="entry name" value="Peptidase_S26"/>
</dbReference>
<organism evidence="9 10">
    <name type="scientific">Anaerotignum faecicola</name>
    <dbReference type="NCBI Taxonomy" id="2358141"/>
    <lineage>
        <taxon>Bacteria</taxon>
        <taxon>Bacillati</taxon>
        <taxon>Bacillota</taxon>
        <taxon>Clostridia</taxon>
        <taxon>Lachnospirales</taxon>
        <taxon>Anaerotignaceae</taxon>
        <taxon>Anaerotignum</taxon>
    </lineage>
</organism>
<dbReference type="CDD" id="cd06530">
    <property type="entry name" value="S26_SPase_I"/>
    <property type="match status" value="1"/>
</dbReference>
<reference evidence="9 10" key="1">
    <citation type="submission" date="2018-10" db="EMBL/GenBank/DDBJ databases">
        <title>Draft Genome Sequence of Anaerotignum sp. KCTC 15736.</title>
        <authorList>
            <person name="Choi S.H."/>
            <person name="Kim J.S."/>
            <person name="Kang S.W."/>
            <person name="Lee J.S."/>
            <person name="Park S.H."/>
        </authorList>
    </citation>
    <scope>NUCLEOTIDE SEQUENCE [LARGE SCALE GENOMIC DNA]</scope>
    <source>
        <strain evidence="9 10">KCTC 15736</strain>
    </source>
</reference>
<evidence type="ECO:0000259" key="8">
    <source>
        <dbReference type="Pfam" id="PF10502"/>
    </source>
</evidence>
<keyword evidence="7" id="KW-0472">Membrane</keyword>
<keyword evidence="5 7" id="KW-0378">Hydrolase</keyword>
<evidence type="ECO:0000256" key="1">
    <source>
        <dbReference type="ARBA" id="ARBA00000677"/>
    </source>
</evidence>
<dbReference type="GO" id="GO:0009003">
    <property type="term" value="F:signal peptidase activity"/>
    <property type="evidence" value="ECO:0007669"/>
    <property type="project" value="UniProtKB-EC"/>
</dbReference>
<comment type="similarity">
    <text evidence="3 7">Belongs to the peptidase S26 family.</text>
</comment>
<evidence type="ECO:0000256" key="2">
    <source>
        <dbReference type="ARBA" id="ARBA00004401"/>
    </source>
</evidence>
<dbReference type="EMBL" id="BHVZ01000014">
    <property type="protein sequence ID" value="GCB30293.1"/>
    <property type="molecule type" value="Genomic_DNA"/>
</dbReference>
<dbReference type="InterPro" id="IPR000223">
    <property type="entry name" value="Pept_S26A_signal_pept_1"/>
</dbReference>
<dbReference type="PRINTS" id="PR00727">
    <property type="entry name" value="LEADERPTASE"/>
</dbReference>
<feature type="transmembrane region" description="Helical" evidence="7">
    <location>
        <begin position="12"/>
        <end position="31"/>
    </location>
</feature>
<keyword evidence="10" id="KW-1185">Reference proteome</keyword>
<keyword evidence="7" id="KW-0645">Protease</keyword>
<dbReference type="EC" id="3.4.21.89" evidence="4 7"/>
<comment type="subcellular location">
    <subcellularLocation>
        <location evidence="2">Cell membrane</location>
        <topology evidence="2">Single-pass type II membrane protein</topology>
    </subcellularLocation>
    <subcellularLocation>
        <location evidence="7">Membrane</location>
        <topology evidence="7">Single-pass type II membrane protein</topology>
    </subcellularLocation>
</comment>
<dbReference type="OrthoDB" id="9802919at2"/>
<dbReference type="InterPro" id="IPR019758">
    <property type="entry name" value="Pept_S26A_signal_pept_1_CS"/>
</dbReference>
<dbReference type="GO" id="GO:0004252">
    <property type="term" value="F:serine-type endopeptidase activity"/>
    <property type="evidence" value="ECO:0007669"/>
    <property type="project" value="InterPro"/>
</dbReference>
<dbReference type="Gene3D" id="2.10.109.10">
    <property type="entry name" value="Umud Fragment, subunit A"/>
    <property type="match status" value="1"/>
</dbReference>
<dbReference type="PANTHER" id="PTHR43390:SF1">
    <property type="entry name" value="CHLOROPLAST PROCESSING PEPTIDASE"/>
    <property type="match status" value="1"/>
</dbReference>
<keyword evidence="7" id="KW-1133">Transmembrane helix</keyword>
<evidence type="ECO:0000313" key="9">
    <source>
        <dbReference type="EMBL" id="GCB30293.1"/>
    </source>
</evidence>
<evidence type="ECO:0000256" key="5">
    <source>
        <dbReference type="ARBA" id="ARBA00022801"/>
    </source>
</evidence>
<dbReference type="GO" id="GO:0006465">
    <property type="term" value="P:signal peptide processing"/>
    <property type="evidence" value="ECO:0007669"/>
    <property type="project" value="InterPro"/>
</dbReference>
<proteinExistence type="inferred from homology"/>
<protein>
    <recommendedName>
        <fullName evidence="4 7">Signal peptidase I</fullName>
        <ecNumber evidence="4 7">3.4.21.89</ecNumber>
    </recommendedName>
</protein>
<dbReference type="Proteomes" id="UP000287361">
    <property type="component" value="Unassembled WGS sequence"/>
</dbReference>